<accession>A0A8X7TIH1</accession>
<dbReference type="EMBL" id="JAAMPC010000291">
    <property type="protein sequence ID" value="KAG2242999.1"/>
    <property type="molecule type" value="Genomic_DNA"/>
</dbReference>
<protein>
    <submittedName>
        <fullName evidence="1">Uncharacterized protein</fullName>
    </submittedName>
</protein>
<gene>
    <name evidence="1" type="ORF">Bca52824_095167</name>
</gene>
<name>A0A8X7TIH1_BRACI</name>
<comment type="caution">
    <text evidence="1">The sequence shown here is derived from an EMBL/GenBank/DDBJ whole genome shotgun (WGS) entry which is preliminary data.</text>
</comment>
<sequence>MIQDLEKQNFVTEVEYQEVPTTKNREVKIEVKGTENQKLVIKEDIKQKEEAHLRGSNSCNRCEFI</sequence>
<dbReference type="AlphaFoldDB" id="A0A8X7TIH1"/>
<dbReference type="Proteomes" id="UP000886595">
    <property type="component" value="Unassembled WGS sequence"/>
</dbReference>
<evidence type="ECO:0000313" key="1">
    <source>
        <dbReference type="EMBL" id="KAG2242999.1"/>
    </source>
</evidence>
<organism evidence="1 2">
    <name type="scientific">Brassica carinata</name>
    <name type="common">Ethiopian mustard</name>
    <name type="synonym">Abyssinian cabbage</name>
    <dbReference type="NCBI Taxonomy" id="52824"/>
    <lineage>
        <taxon>Eukaryota</taxon>
        <taxon>Viridiplantae</taxon>
        <taxon>Streptophyta</taxon>
        <taxon>Embryophyta</taxon>
        <taxon>Tracheophyta</taxon>
        <taxon>Spermatophyta</taxon>
        <taxon>Magnoliopsida</taxon>
        <taxon>eudicotyledons</taxon>
        <taxon>Gunneridae</taxon>
        <taxon>Pentapetalae</taxon>
        <taxon>rosids</taxon>
        <taxon>malvids</taxon>
        <taxon>Brassicales</taxon>
        <taxon>Brassicaceae</taxon>
        <taxon>Brassiceae</taxon>
        <taxon>Brassica</taxon>
    </lineage>
</organism>
<proteinExistence type="predicted"/>
<reference evidence="1 2" key="1">
    <citation type="submission" date="2020-02" db="EMBL/GenBank/DDBJ databases">
        <authorList>
            <person name="Ma Q."/>
            <person name="Huang Y."/>
            <person name="Song X."/>
            <person name="Pei D."/>
        </authorList>
    </citation>
    <scope>NUCLEOTIDE SEQUENCE [LARGE SCALE GENOMIC DNA]</scope>
    <source>
        <strain evidence="1">Sxm20200214</strain>
        <tissue evidence="1">Leaf</tissue>
    </source>
</reference>
<keyword evidence="2" id="KW-1185">Reference proteome</keyword>
<evidence type="ECO:0000313" key="2">
    <source>
        <dbReference type="Proteomes" id="UP000886595"/>
    </source>
</evidence>